<protein>
    <submittedName>
        <fullName evidence="2">Lipocalin-like</fullName>
    </submittedName>
</protein>
<proteinExistence type="predicted"/>
<sequence>MSILAYRYSLFINYRVFFKNSRIKMNHLKCTLLVFSTVLLTACGKNENIVGKWMQAVPGLPELKQGFVLEADGKASSVNMATLSYKAWQQEGAFLILSGKSVGNHQVLPFSDTLHIEKLTQDSLILKKGELILRYAKEDTISQKKLNENIPASLIAPAKKTLSVKGKLIIGAEVRSFIPEGSDEAYWVIDKTGKLYQQYDKITKGVKNGIPVYAELQVEDMGKSNEGFAANYKSVYHIHKINKLHK</sequence>
<evidence type="ECO:0000313" key="3">
    <source>
        <dbReference type="Proteomes" id="UP000254424"/>
    </source>
</evidence>
<dbReference type="InterPro" id="IPR024311">
    <property type="entry name" value="Lipocalin-like"/>
</dbReference>
<dbReference type="EMBL" id="UFSX01000002">
    <property type="protein sequence ID" value="SUV43722.1"/>
    <property type="molecule type" value="Genomic_DNA"/>
</dbReference>
<gene>
    <name evidence="2" type="ORF">NCTC11155_03128</name>
</gene>
<name>A0A380ZBI4_9BACE</name>
<dbReference type="Proteomes" id="UP000254424">
    <property type="component" value="Unassembled WGS sequence"/>
</dbReference>
<dbReference type="Gene3D" id="2.40.128.280">
    <property type="match status" value="1"/>
</dbReference>
<organism evidence="2 3">
    <name type="scientific">Bacteroides eggerthii</name>
    <dbReference type="NCBI Taxonomy" id="28111"/>
    <lineage>
        <taxon>Bacteria</taxon>
        <taxon>Pseudomonadati</taxon>
        <taxon>Bacteroidota</taxon>
        <taxon>Bacteroidia</taxon>
        <taxon>Bacteroidales</taxon>
        <taxon>Bacteroidaceae</taxon>
        <taxon>Bacteroides</taxon>
    </lineage>
</organism>
<accession>A0A380ZBI4</accession>
<evidence type="ECO:0000259" key="1">
    <source>
        <dbReference type="Pfam" id="PF12702"/>
    </source>
</evidence>
<feature type="domain" description="Lipocalin-like" evidence="1">
    <location>
        <begin position="46"/>
        <end position="137"/>
    </location>
</feature>
<dbReference type="Pfam" id="PF12702">
    <property type="entry name" value="Lipocalin_3"/>
    <property type="match status" value="1"/>
</dbReference>
<dbReference type="AlphaFoldDB" id="A0A380ZBI4"/>
<dbReference type="STRING" id="483216.BACEGG_00716"/>
<reference evidence="2 3" key="1">
    <citation type="submission" date="2018-06" db="EMBL/GenBank/DDBJ databases">
        <authorList>
            <consortium name="Pathogen Informatics"/>
            <person name="Doyle S."/>
        </authorList>
    </citation>
    <scope>NUCLEOTIDE SEQUENCE [LARGE SCALE GENOMIC DNA]</scope>
    <source>
        <strain evidence="2 3">NCTC11155</strain>
    </source>
</reference>
<evidence type="ECO:0000313" key="2">
    <source>
        <dbReference type="EMBL" id="SUV43722.1"/>
    </source>
</evidence>